<dbReference type="Gene3D" id="3.30.1360.40">
    <property type="match status" value="1"/>
</dbReference>
<feature type="domain" description="Ribosome recycling factor" evidence="3">
    <location>
        <begin position="20"/>
        <end position="146"/>
    </location>
</feature>
<gene>
    <name evidence="4" type="primary">frr</name>
    <name evidence="4" type="ORF">BCTU_148</name>
</gene>
<evidence type="ECO:0000313" key="5">
    <source>
        <dbReference type="Proteomes" id="UP000006811"/>
    </source>
</evidence>
<dbReference type="Gene3D" id="1.10.132.20">
    <property type="entry name" value="Ribosome-recycling factor"/>
    <property type="match status" value="1"/>
</dbReference>
<dbReference type="EMBL" id="CP001817">
    <property type="protein sequence ID" value="AEH39737.1"/>
    <property type="molecule type" value="Genomic_DNA"/>
</dbReference>
<dbReference type="HOGENOM" id="CLU_073981_2_1_6"/>
<keyword evidence="5" id="KW-1185">Reference proteome</keyword>
<organism evidence="4 5">
    <name type="scientific">Buchnera aphidicola</name>
    <name type="common">Cinara tujafilina</name>
    <dbReference type="NCBI Taxonomy" id="261317"/>
    <lineage>
        <taxon>Bacteria</taxon>
        <taxon>Pseudomonadati</taxon>
        <taxon>Pseudomonadota</taxon>
        <taxon>Gammaproteobacteria</taxon>
        <taxon>Enterobacterales</taxon>
        <taxon>Erwiniaceae</taxon>
        <taxon>Buchnera</taxon>
    </lineage>
</organism>
<dbReference type="InterPro" id="IPR036191">
    <property type="entry name" value="RRF_sf"/>
</dbReference>
<dbReference type="KEGG" id="baj:BCTU_148"/>
<dbReference type="Pfam" id="PF01765">
    <property type="entry name" value="RRF"/>
    <property type="match status" value="1"/>
</dbReference>
<evidence type="ECO:0000259" key="3">
    <source>
        <dbReference type="Pfam" id="PF01765"/>
    </source>
</evidence>
<dbReference type="InterPro" id="IPR002661">
    <property type="entry name" value="Ribosome_recyc_fac"/>
</dbReference>
<comment type="similarity">
    <text evidence="1">Belongs to the RRF family.</text>
</comment>
<dbReference type="AlphaFoldDB" id="F7WZ83"/>
<dbReference type="GO" id="GO:0043023">
    <property type="term" value="F:ribosomal large subunit binding"/>
    <property type="evidence" value="ECO:0007669"/>
    <property type="project" value="TreeGrafter"/>
</dbReference>
<protein>
    <submittedName>
        <fullName evidence="4">Ribosome recycling factor</fullName>
    </submittedName>
</protein>
<evidence type="ECO:0000256" key="2">
    <source>
        <dbReference type="ARBA" id="ARBA00022917"/>
    </source>
</evidence>
<evidence type="ECO:0000256" key="1">
    <source>
        <dbReference type="ARBA" id="ARBA00005912"/>
    </source>
</evidence>
<dbReference type="PANTHER" id="PTHR20982">
    <property type="entry name" value="RIBOSOME RECYCLING FACTOR"/>
    <property type="match status" value="1"/>
</dbReference>
<dbReference type="eggNOG" id="COG0233">
    <property type="taxonomic scope" value="Bacteria"/>
</dbReference>
<dbReference type="InterPro" id="IPR023584">
    <property type="entry name" value="Ribosome_recyc_fac_dom"/>
</dbReference>
<accession>F7WZ83</accession>
<sequence length="147" mass="17110">MINSLVEYVRVSMNKCVIVFQDDLNNIRANHVTPSLLKNIYIEYFGVKTSLFQLSNIVVEDNNTLKITLFDESIKNTVEKAIINSNLGFNPISIDSIIRIPVPILSEDRRRELVKMIKKDSEHTRVTIRNIRRDAHEKLKIFLKNKK</sequence>
<dbReference type="SUPFAM" id="SSF55194">
    <property type="entry name" value="Ribosome recycling factor, RRF"/>
    <property type="match status" value="1"/>
</dbReference>
<evidence type="ECO:0000313" key="4">
    <source>
        <dbReference type="EMBL" id="AEH39737.1"/>
    </source>
</evidence>
<keyword evidence="2" id="KW-0648">Protein biosynthesis</keyword>
<proteinExistence type="inferred from homology"/>
<dbReference type="STRING" id="261317.BCTU_148"/>
<dbReference type="Proteomes" id="UP000006811">
    <property type="component" value="Chromosome"/>
</dbReference>
<dbReference type="GO" id="GO:0005829">
    <property type="term" value="C:cytosol"/>
    <property type="evidence" value="ECO:0007669"/>
    <property type="project" value="GOC"/>
</dbReference>
<name>F7WZ83_9GAMM</name>
<dbReference type="PANTHER" id="PTHR20982:SF3">
    <property type="entry name" value="MITOCHONDRIAL RIBOSOME RECYCLING FACTOR PSEUDO 1"/>
    <property type="match status" value="1"/>
</dbReference>
<dbReference type="FunFam" id="3.30.1360.40:FF:000001">
    <property type="entry name" value="Ribosome-recycling factor"/>
    <property type="match status" value="1"/>
</dbReference>
<reference evidence="4 5" key="1">
    <citation type="journal article" date="2011" name="Appl. Environ. Microbiol.">
        <title>The genome of Buchnera aphidicola from the aphid Cinara tujafilina provides new clues about the evolutionary history of metabolic losses in bacterial endosymbionts.</title>
        <authorList>
            <person name="Lamelas A."/>
            <person name="Gosalbes M.J."/>
            <person name="Moya A."/>
            <person name="Latorre A."/>
        </authorList>
    </citation>
    <scope>NUCLEOTIDE SEQUENCE [LARGE SCALE GENOMIC DNA]</scope>
    <source>
        <strain evidence="5">Cinara tujafilina</strain>
    </source>
</reference>
<dbReference type="GO" id="GO:0002184">
    <property type="term" value="P:cytoplasmic translational termination"/>
    <property type="evidence" value="ECO:0007669"/>
    <property type="project" value="TreeGrafter"/>
</dbReference>